<evidence type="ECO:0000313" key="1">
    <source>
        <dbReference type="EMBL" id="GAA1597629.1"/>
    </source>
</evidence>
<name>A0ABN2E968_9ACTN</name>
<dbReference type="SUPFAM" id="SSF54427">
    <property type="entry name" value="NTF2-like"/>
    <property type="match status" value="1"/>
</dbReference>
<evidence type="ECO:0000313" key="2">
    <source>
        <dbReference type="Proteomes" id="UP001500393"/>
    </source>
</evidence>
<comment type="caution">
    <text evidence="1">The sequence shown here is derived from an EMBL/GenBank/DDBJ whole genome shotgun (WGS) entry which is preliminary data.</text>
</comment>
<dbReference type="Proteomes" id="UP001500393">
    <property type="component" value="Unassembled WGS sequence"/>
</dbReference>
<proteinExistence type="predicted"/>
<accession>A0ABN2E968</accession>
<dbReference type="InterPro" id="IPR032710">
    <property type="entry name" value="NTF2-like_dom_sf"/>
</dbReference>
<dbReference type="EMBL" id="BAAAOS010000048">
    <property type="protein sequence ID" value="GAA1597629.1"/>
    <property type="molecule type" value="Genomic_DNA"/>
</dbReference>
<sequence>MTEAQSIPGPAGFVPSEAEVASVHAWFVRFDALAAARDYEGMADQAVFPLNEVTDDGKGNASAAQYDRAGYVAQMAQVMGGGGDVTMETTRTPHFLSAGLVFVVTDGTMTYGGHTQPIRYGDLLLKVDGDWKFQSMVQGGWG</sequence>
<keyword evidence="2" id="KW-1185">Reference proteome</keyword>
<organism evidence="1 2">
    <name type="scientific">Kribbella sancticallisti</name>
    <dbReference type="NCBI Taxonomy" id="460087"/>
    <lineage>
        <taxon>Bacteria</taxon>
        <taxon>Bacillati</taxon>
        <taxon>Actinomycetota</taxon>
        <taxon>Actinomycetes</taxon>
        <taxon>Propionibacteriales</taxon>
        <taxon>Kribbellaceae</taxon>
        <taxon>Kribbella</taxon>
    </lineage>
</organism>
<reference evidence="1 2" key="1">
    <citation type="journal article" date="2019" name="Int. J. Syst. Evol. Microbiol.">
        <title>The Global Catalogue of Microorganisms (GCM) 10K type strain sequencing project: providing services to taxonomists for standard genome sequencing and annotation.</title>
        <authorList>
            <consortium name="The Broad Institute Genomics Platform"/>
            <consortium name="The Broad Institute Genome Sequencing Center for Infectious Disease"/>
            <person name="Wu L."/>
            <person name="Ma J."/>
        </authorList>
    </citation>
    <scope>NUCLEOTIDE SEQUENCE [LARGE SCALE GENOMIC DNA]</scope>
    <source>
        <strain evidence="1 2">JCM 14969</strain>
    </source>
</reference>
<evidence type="ECO:0008006" key="3">
    <source>
        <dbReference type="Google" id="ProtNLM"/>
    </source>
</evidence>
<protein>
    <recommendedName>
        <fullName evidence="3">Nuclear transport factor 2 family protein</fullName>
    </recommendedName>
</protein>
<gene>
    <name evidence="1" type="ORF">GCM10009789_59450</name>
</gene>